<dbReference type="EMBL" id="JYDO01000167">
    <property type="protein sequence ID" value="KRZ68368.1"/>
    <property type="molecule type" value="Genomic_DNA"/>
</dbReference>
<proteinExistence type="predicted"/>
<name>A0A0V1MA32_9BILA</name>
<feature type="non-terminal residue" evidence="1">
    <location>
        <position position="1"/>
    </location>
</feature>
<evidence type="ECO:0000313" key="2">
    <source>
        <dbReference type="Proteomes" id="UP000054843"/>
    </source>
</evidence>
<gene>
    <name evidence="1" type="ORF">T10_10937</name>
</gene>
<organism evidence="1 2">
    <name type="scientific">Trichinella papuae</name>
    <dbReference type="NCBI Taxonomy" id="268474"/>
    <lineage>
        <taxon>Eukaryota</taxon>
        <taxon>Metazoa</taxon>
        <taxon>Ecdysozoa</taxon>
        <taxon>Nematoda</taxon>
        <taxon>Enoplea</taxon>
        <taxon>Dorylaimia</taxon>
        <taxon>Trichinellida</taxon>
        <taxon>Trichinellidae</taxon>
        <taxon>Trichinella</taxon>
    </lineage>
</organism>
<evidence type="ECO:0000313" key="1">
    <source>
        <dbReference type="EMBL" id="KRZ68368.1"/>
    </source>
</evidence>
<reference evidence="1 2" key="1">
    <citation type="submission" date="2015-01" db="EMBL/GenBank/DDBJ databases">
        <title>Evolution of Trichinella species and genotypes.</title>
        <authorList>
            <person name="Korhonen P.K."/>
            <person name="Edoardo P."/>
            <person name="Giuseppe L.R."/>
            <person name="Gasser R.B."/>
        </authorList>
    </citation>
    <scope>NUCLEOTIDE SEQUENCE [LARGE SCALE GENOMIC DNA]</scope>
    <source>
        <strain evidence="1">ISS1980</strain>
    </source>
</reference>
<dbReference type="Proteomes" id="UP000054843">
    <property type="component" value="Unassembled WGS sequence"/>
</dbReference>
<keyword evidence="2" id="KW-1185">Reference proteome</keyword>
<accession>A0A0V1MA32</accession>
<dbReference type="AlphaFoldDB" id="A0A0V1MA32"/>
<comment type="caution">
    <text evidence="1">The sequence shown here is derived from an EMBL/GenBank/DDBJ whole genome shotgun (WGS) entry which is preliminary data.</text>
</comment>
<protein>
    <submittedName>
        <fullName evidence="1">Uncharacterized protein</fullName>
    </submittedName>
</protein>
<sequence>LVRRANNASKWSVEFENLSLNKKSVIQRNNSTMIWFNFVIKFFILNQPQSQQRNLPGVQNMLHRIGRLGDCLKFHVARNSAGNPAYTTSTLSHLSKYDKRGVHLS</sequence>